<evidence type="ECO:0000313" key="1">
    <source>
        <dbReference type="EMBL" id="KAJ5073313.1"/>
    </source>
</evidence>
<reference evidence="1" key="1">
    <citation type="submission" date="2022-10" db="EMBL/GenBank/DDBJ databases">
        <title>Novel sulphate-reducing endosymbionts in the free-living metamonad Anaeramoeba.</title>
        <authorList>
            <person name="Jerlstrom-Hultqvist J."/>
            <person name="Cepicka I."/>
            <person name="Gallot-Lavallee L."/>
            <person name="Salas-Leiva D."/>
            <person name="Curtis B.A."/>
            <person name="Zahonova K."/>
            <person name="Pipaliya S."/>
            <person name="Dacks J."/>
            <person name="Roger A.J."/>
        </authorList>
    </citation>
    <scope>NUCLEOTIDE SEQUENCE</scope>
    <source>
        <strain evidence="1">BMAN</strain>
    </source>
</reference>
<dbReference type="AlphaFoldDB" id="A0A9Q0LKY7"/>
<dbReference type="Gene3D" id="1.25.40.10">
    <property type="entry name" value="Tetratricopeptide repeat domain"/>
    <property type="match status" value="1"/>
</dbReference>
<name>A0A9Q0LKY7_ANAIG</name>
<proteinExistence type="predicted"/>
<comment type="caution">
    <text evidence="1">The sequence shown here is derived from an EMBL/GenBank/DDBJ whole genome shotgun (WGS) entry which is preliminary data.</text>
</comment>
<dbReference type="InterPro" id="IPR011990">
    <property type="entry name" value="TPR-like_helical_dom_sf"/>
</dbReference>
<evidence type="ECO:0000313" key="2">
    <source>
        <dbReference type="Proteomes" id="UP001149090"/>
    </source>
</evidence>
<protein>
    <submittedName>
        <fullName evidence="1">Uncharacterized protein</fullName>
    </submittedName>
</protein>
<sequence length="127" mass="15251">MNQMHFCEDHIKLNQEKSTKRILKLRSAPEAQIKPYYVRIEYQKWLDILIQYLYSDLKCFNTFLKNEEKTKRITKIKSEVEKYSYSDFDLIGDLARKLKNFRVAKNSYILAIQFSGNRIKKSIAKFV</sequence>
<gene>
    <name evidence="1" type="ORF">M0811_08721</name>
</gene>
<dbReference type="Proteomes" id="UP001149090">
    <property type="component" value="Unassembled WGS sequence"/>
</dbReference>
<accession>A0A9Q0LKY7</accession>
<organism evidence="1 2">
    <name type="scientific">Anaeramoeba ignava</name>
    <name type="common">Anaerobic marine amoeba</name>
    <dbReference type="NCBI Taxonomy" id="1746090"/>
    <lineage>
        <taxon>Eukaryota</taxon>
        <taxon>Metamonada</taxon>
        <taxon>Anaeramoebidae</taxon>
        <taxon>Anaeramoeba</taxon>
    </lineage>
</organism>
<dbReference type="EMBL" id="JAPDFW010000075">
    <property type="protein sequence ID" value="KAJ5073313.1"/>
    <property type="molecule type" value="Genomic_DNA"/>
</dbReference>
<keyword evidence="2" id="KW-1185">Reference proteome</keyword>